<evidence type="ECO:0000313" key="2">
    <source>
        <dbReference type="Proteomes" id="UP000256970"/>
    </source>
</evidence>
<accession>A0A383VGI8</accession>
<reference evidence="1 2" key="1">
    <citation type="submission" date="2016-10" db="EMBL/GenBank/DDBJ databases">
        <authorList>
            <person name="Cai Z."/>
        </authorList>
    </citation>
    <scope>NUCLEOTIDE SEQUENCE [LARGE SCALE GENOMIC DNA]</scope>
</reference>
<evidence type="ECO:0000313" key="1">
    <source>
        <dbReference type="EMBL" id="SZX64627.1"/>
    </source>
</evidence>
<gene>
    <name evidence="1" type="ORF">BQ4739_LOCUS5125</name>
</gene>
<keyword evidence="2" id="KW-1185">Reference proteome</keyword>
<protein>
    <submittedName>
        <fullName evidence="1">Uncharacterized protein</fullName>
    </submittedName>
</protein>
<organism evidence="1 2">
    <name type="scientific">Tetradesmus obliquus</name>
    <name type="common">Green alga</name>
    <name type="synonym">Acutodesmus obliquus</name>
    <dbReference type="NCBI Taxonomy" id="3088"/>
    <lineage>
        <taxon>Eukaryota</taxon>
        <taxon>Viridiplantae</taxon>
        <taxon>Chlorophyta</taxon>
        <taxon>core chlorophytes</taxon>
        <taxon>Chlorophyceae</taxon>
        <taxon>CS clade</taxon>
        <taxon>Sphaeropleales</taxon>
        <taxon>Scenedesmaceae</taxon>
        <taxon>Tetradesmus</taxon>
    </lineage>
</organism>
<dbReference type="Proteomes" id="UP000256970">
    <property type="component" value="Unassembled WGS sequence"/>
</dbReference>
<sequence length="147" mass="15445">MPELPCPKELHQHFVTHALLDCAKLPEDGGVLAQPRSQQASSSSSWQCSSVQAAYQAALLQYGDDPADLQHLIATFASAVLRVSQSLGSAAGQLLQQRAFSAADQHIQEAAVALQRVRPLRAACAVCSTAVSGTSCMAGIPLSMEDS</sequence>
<dbReference type="AlphaFoldDB" id="A0A383VGI8"/>
<dbReference type="EMBL" id="FNXT01000427">
    <property type="protein sequence ID" value="SZX64627.1"/>
    <property type="molecule type" value="Genomic_DNA"/>
</dbReference>
<name>A0A383VGI8_TETOB</name>
<proteinExistence type="predicted"/>